<accession>A0A097IFF5</accession>
<dbReference type="SUPFAM" id="SSF51726">
    <property type="entry name" value="UROD/MetE-like"/>
    <property type="match status" value="1"/>
</dbReference>
<dbReference type="HOGENOM" id="CLU_065357_0_0_11"/>
<dbReference type="KEGG" id="cdo:CDOO_06115"/>
<sequence length="304" mass="31361">MTRSFGLGPMPGTSVAEAADIIVSETSLPHLPLLPAHGLGYDPVAVTAAMVPYVSITRGPRGWVLADRPSAPRLDGDLDACEAVWGELPAVKMQALGPFSLAASVELASGHRAITDRGALRDLTEALIDGLSDFSRGLARRFGGDVVVQLDEPLLPAIVAGQLRGTSDLDSIRAIHPEDLRDGLSSVVSGLDHEVLLNQAGYAPLWEVAPCEVLVSVDKVRGTAQLDGLGEALSAGRVGLGVARGGSAREAAVGLARLVAELGVDPVSLAGVDVFPGSTVLEPARDYAFVAEVAAILECDAGDL</sequence>
<keyword evidence="2" id="KW-1185">Reference proteome</keyword>
<protein>
    <submittedName>
        <fullName evidence="1">Methionine synthase</fullName>
    </submittedName>
</protein>
<proteinExistence type="predicted"/>
<evidence type="ECO:0000313" key="1">
    <source>
        <dbReference type="EMBL" id="AIT60876.1"/>
    </source>
</evidence>
<dbReference type="Proteomes" id="UP000029914">
    <property type="component" value="Chromosome"/>
</dbReference>
<dbReference type="eggNOG" id="COG0620">
    <property type="taxonomic scope" value="Bacteria"/>
</dbReference>
<organism evidence="1 2">
    <name type="scientific">Corynebacterium doosanense CAU 212 = DSM 45436</name>
    <dbReference type="NCBI Taxonomy" id="558173"/>
    <lineage>
        <taxon>Bacteria</taxon>
        <taxon>Bacillati</taxon>
        <taxon>Actinomycetota</taxon>
        <taxon>Actinomycetes</taxon>
        <taxon>Mycobacteriales</taxon>
        <taxon>Corynebacteriaceae</taxon>
        <taxon>Corynebacterium</taxon>
    </lineage>
</organism>
<name>A0A097IFF5_9CORY</name>
<dbReference type="AlphaFoldDB" id="A0A097IFF5"/>
<reference evidence="1 2" key="1">
    <citation type="submission" date="2013-09" db="EMBL/GenBank/DDBJ databases">
        <title>Complete genome sequence of Corynebacterium doosanense CAU 212(T) (=DSM 45436(T)), isolated from activated sludge.</title>
        <authorList>
            <person name="Schaffert L."/>
            <person name="Albersmeier A."/>
            <person name="Kalinowski J."/>
            <person name="Ruckert C."/>
        </authorList>
    </citation>
    <scope>NUCLEOTIDE SEQUENCE [LARGE SCALE GENOMIC DNA]</scope>
    <source>
        <strain evidence="1 2">CAU 212</strain>
    </source>
</reference>
<dbReference type="RefSeq" id="WP_018022154.1">
    <property type="nucleotide sequence ID" value="NZ_AQUX01000006.1"/>
</dbReference>
<gene>
    <name evidence="1" type="ORF">CDOO_06115</name>
</gene>
<dbReference type="OrthoDB" id="5242426at2"/>
<dbReference type="STRING" id="558173.CDOO_06115"/>
<dbReference type="InterPro" id="IPR038071">
    <property type="entry name" value="UROD/MetE-like_sf"/>
</dbReference>
<evidence type="ECO:0000313" key="2">
    <source>
        <dbReference type="Proteomes" id="UP000029914"/>
    </source>
</evidence>
<dbReference type="EMBL" id="CP006764">
    <property type="protein sequence ID" value="AIT60876.1"/>
    <property type="molecule type" value="Genomic_DNA"/>
</dbReference>